<evidence type="ECO:0000313" key="1">
    <source>
        <dbReference type="EMBL" id="TNV82362.1"/>
    </source>
</evidence>
<comment type="caution">
    <text evidence="1">The sequence shown here is derived from an EMBL/GenBank/DDBJ whole genome shotgun (WGS) entry which is preliminary data.</text>
</comment>
<dbReference type="EMBL" id="RRYP01005051">
    <property type="protein sequence ID" value="TNV82362.1"/>
    <property type="molecule type" value="Genomic_DNA"/>
</dbReference>
<keyword evidence="2" id="KW-1185">Reference proteome</keyword>
<dbReference type="AlphaFoldDB" id="A0A8J8NVE7"/>
<protein>
    <submittedName>
        <fullName evidence="1">Uncharacterized protein</fullName>
    </submittedName>
</protein>
<dbReference type="Proteomes" id="UP000785679">
    <property type="component" value="Unassembled WGS sequence"/>
</dbReference>
<reference evidence="1" key="1">
    <citation type="submission" date="2019-06" db="EMBL/GenBank/DDBJ databases">
        <authorList>
            <person name="Zheng W."/>
        </authorList>
    </citation>
    <scope>NUCLEOTIDE SEQUENCE</scope>
    <source>
        <strain evidence="1">QDHG01</strain>
    </source>
</reference>
<name>A0A8J8NVE7_HALGN</name>
<proteinExistence type="predicted"/>
<sequence length="181" mass="21209">MNEAYLQFYIQSRGPLSQDRFLSFMKDFRKVYKISNQTNHSKPLYQTAKMLFTLKINDEQLTKQTIIDLIDKTSKPFINEALFQMRIAKYPPCIDMQDQDNKNSLTPLIILEHERTCSQSIKQVMQRAGIECLIPNSENPNVLNTPFREILDGLSENQVKSFYMDLLKLGRMIKIRELNPI</sequence>
<organism evidence="1 2">
    <name type="scientific">Halteria grandinella</name>
    <dbReference type="NCBI Taxonomy" id="5974"/>
    <lineage>
        <taxon>Eukaryota</taxon>
        <taxon>Sar</taxon>
        <taxon>Alveolata</taxon>
        <taxon>Ciliophora</taxon>
        <taxon>Intramacronucleata</taxon>
        <taxon>Spirotrichea</taxon>
        <taxon>Stichotrichia</taxon>
        <taxon>Sporadotrichida</taxon>
        <taxon>Halteriidae</taxon>
        <taxon>Halteria</taxon>
    </lineage>
</organism>
<evidence type="ECO:0000313" key="2">
    <source>
        <dbReference type="Proteomes" id="UP000785679"/>
    </source>
</evidence>
<gene>
    <name evidence="1" type="ORF">FGO68_gene3792</name>
</gene>
<accession>A0A8J8NVE7</accession>